<dbReference type="HOGENOM" id="CLU_3384547_0_0_10"/>
<organism evidence="1 2">
    <name type="scientific">Zobellia galactanivorans (strain DSM 12802 / CCUG 47099 / CIP 106680 / NCIMB 13871 / Dsij)</name>
    <dbReference type="NCBI Taxonomy" id="63186"/>
    <lineage>
        <taxon>Bacteria</taxon>
        <taxon>Pseudomonadati</taxon>
        <taxon>Bacteroidota</taxon>
        <taxon>Flavobacteriia</taxon>
        <taxon>Flavobacteriales</taxon>
        <taxon>Flavobacteriaceae</taxon>
        <taxon>Zobellia</taxon>
    </lineage>
</organism>
<keyword evidence="2" id="KW-1185">Reference proteome</keyword>
<evidence type="ECO:0000313" key="2">
    <source>
        <dbReference type="Proteomes" id="UP000008898"/>
    </source>
</evidence>
<protein>
    <submittedName>
        <fullName evidence="1">Uncharacterized protein</fullName>
    </submittedName>
</protein>
<name>G0L982_ZOBGA</name>
<dbReference type="AlphaFoldDB" id="G0L982"/>
<gene>
    <name evidence="1" type="ordered locus">zobellia_330</name>
</gene>
<reference evidence="2" key="1">
    <citation type="submission" date="2009-07" db="EMBL/GenBank/DDBJ databases">
        <title>Complete genome sequence of Zobellia galactanivorans Dsij.</title>
        <authorList>
            <consortium name="Genoscope - CEA"/>
        </authorList>
    </citation>
    <scope>NUCLEOTIDE SEQUENCE [LARGE SCALE GENOMIC DNA]</scope>
    <source>
        <strain evidence="2">DSM 12802 / CCUG 47099 / CIP 106680 / NCIMB 13871 / Dsij</strain>
    </source>
</reference>
<dbReference type="Proteomes" id="UP000008898">
    <property type="component" value="Chromosome"/>
</dbReference>
<evidence type="ECO:0000313" key="1">
    <source>
        <dbReference type="EMBL" id="CAZ94403.1"/>
    </source>
</evidence>
<sequence length="33" mass="3746">MYTETLKGMVDYIIIFFNVNSGILIKTHLNSGI</sequence>
<accession>G0L982</accession>
<dbReference type="KEGG" id="zga:ZOBELLIA_330"/>
<proteinExistence type="predicted"/>
<dbReference type="EMBL" id="FP476056">
    <property type="protein sequence ID" value="CAZ94403.1"/>
    <property type="molecule type" value="Genomic_DNA"/>
</dbReference>
<reference evidence="1 2" key="2">
    <citation type="journal article" date="2012" name="Environ. Microbiol.">
        <title>Characterization of the first alginolytic operons in a marine bacterium: from their emergence in marine Flavobacteriia to their independent transfers to marine Proteobacteria and human gut Bacteroides.</title>
        <authorList>
            <person name="Thomas F."/>
            <person name="Barbeyron T."/>
            <person name="Tonon T."/>
            <person name="Genicot S."/>
            <person name="Czjzek M."/>
            <person name="Michel G."/>
        </authorList>
    </citation>
    <scope>NUCLEOTIDE SEQUENCE [LARGE SCALE GENOMIC DNA]</scope>
    <source>
        <strain evidence="2">DSM 12802 / CCUG 47099 / CIP 106680 / NCIMB 13871 / Dsij</strain>
    </source>
</reference>